<evidence type="ECO:0000313" key="1">
    <source>
        <dbReference type="EMBL" id="KAI6091693.1"/>
    </source>
</evidence>
<comment type="caution">
    <text evidence="1">The sequence shown here is derived from an EMBL/GenBank/DDBJ whole genome shotgun (WGS) entry which is preliminary data.</text>
</comment>
<gene>
    <name evidence="1" type="ORF">F4821DRAFT_189779</name>
</gene>
<evidence type="ECO:0000313" key="2">
    <source>
        <dbReference type="Proteomes" id="UP001497680"/>
    </source>
</evidence>
<keyword evidence="2" id="KW-1185">Reference proteome</keyword>
<reference evidence="1 2" key="1">
    <citation type="journal article" date="2022" name="New Phytol.">
        <title>Ecological generalism drives hyperdiversity of secondary metabolite gene clusters in xylarialean endophytes.</title>
        <authorList>
            <person name="Franco M.E.E."/>
            <person name="Wisecaver J.H."/>
            <person name="Arnold A.E."/>
            <person name="Ju Y.M."/>
            <person name="Slot J.C."/>
            <person name="Ahrendt S."/>
            <person name="Moore L.P."/>
            <person name="Eastman K.E."/>
            <person name="Scott K."/>
            <person name="Konkel Z."/>
            <person name="Mondo S.J."/>
            <person name="Kuo A."/>
            <person name="Hayes R.D."/>
            <person name="Haridas S."/>
            <person name="Andreopoulos B."/>
            <person name="Riley R."/>
            <person name="LaButti K."/>
            <person name="Pangilinan J."/>
            <person name="Lipzen A."/>
            <person name="Amirebrahimi M."/>
            <person name="Yan J."/>
            <person name="Adam C."/>
            <person name="Keymanesh K."/>
            <person name="Ng V."/>
            <person name="Louie K."/>
            <person name="Northen T."/>
            <person name="Drula E."/>
            <person name="Henrissat B."/>
            <person name="Hsieh H.M."/>
            <person name="Youens-Clark K."/>
            <person name="Lutzoni F."/>
            <person name="Miadlikowska J."/>
            <person name="Eastwood D.C."/>
            <person name="Hamelin R.C."/>
            <person name="Grigoriev I.V."/>
            <person name="U'Ren J.M."/>
        </authorList>
    </citation>
    <scope>NUCLEOTIDE SEQUENCE [LARGE SCALE GENOMIC DNA]</scope>
    <source>
        <strain evidence="1 2">ER1909</strain>
    </source>
</reference>
<accession>A0ACC0DFX5</accession>
<proteinExistence type="predicted"/>
<dbReference type="EMBL" id="MU394286">
    <property type="protein sequence ID" value="KAI6091693.1"/>
    <property type="molecule type" value="Genomic_DNA"/>
</dbReference>
<name>A0ACC0DFX5_9PEZI</name>
<protein>
    <submittedName>
        <fullName evidence="1">Ankyrin repeat-containing domain protein</fullName>
    </submittedName>
</protein>
<sequence length="358" mass="38790">MEFNVQLPSDAAERRRLSNRLAQRKFRQKRSQRRSTEAGDGVSTDALSNPTVATAGSQPLDPLQVAFEGNSAPPQNAFPPGVGSSQDNSSNVAPLDLDNVDFWDLGAADDFLSGTYTEPAHDAILPSPSQFLSGVQVNVTPSSTTLVASTDEPRVSPNSNHNGELQTNVRRPLRYRRSAQLTESEGPDPAHQSEADDEGWLGSLHLAALKGSDRMVEVLLQQGLDCNEKDSDGRTPLMHAVIRGHEAVARILVAHGASLSAVDKDARSVLHWAALYRRDELLKMLLERRGSCANDGDKLDIDAYDDSGWTPLHMAIHKDSEAAVRMLLEAGAYLNSKAQKCPFAKKLAAGLRSIEPAN</sequence>
<dbReference type="Proteomes" id="UP001497680">
    <property type="component" value="Unassembled WGS sequence"/>
</dbReference>
<organism evidence="1 2">
    <name type="scientific">Hypoxylon rubiginosum</name>
    <dbReference type="NCBI Taxonomy" id="110542"/>
    <lineage>
        <taxon>Eukaryota</taxon>
        <taxon>Fungi</taxon>
        <taxon>Dikarya</taxon>
        <taxon>Ascomycota</taxon>
        <taxon>Pezizomycotina</taxon>
        <taxon>Sordariomycetes</taxon>
        <taxon>Xylariomycetidae</taxon>
        <taxon>Xylariales</taxon>
        <taxon>Hypoxylaceae</taxon>
        <taxon>Hypoxylon</taxon>
    </lineage>
</organism>